<keyword evidence="2" id="KW-0732">Signal</keyword>
<feature type="compositionally biased region" description="Basic and acidic residues" evidence="1">
    <location>
        <begin position="39"/>
        <end position="48"/>
    </location>
</feature>
<dbReference type="RefSeq" id="XP_038064092.1">
    <property type="nucleotide sequence ID" value="XM_038208164.1"/>
</dbReference>
<evidence type="ECO:0000313" key="3">
    <source>
        <dbReference type="EnsemblMetazoa" id="XP_038064092.1"/>
    </source>
</evidence>
<dbReference type="OrthoDB" id="10439213at2759"/>
<feature type="signal peptide" evidence="2">
    <location>
        <begin position="1"/>
        <end position="21"/>
    </location>
</feature>
<evidence type="ECO:0000256" key="1">
    <source>
        <dbReference type="SAM" id="MobiDB-lite"/>
    </source>
</evidence>
<organism evidence="3 4">
    <name type="scientific">Patiria miniata</name>
    <name type="common">Bat star</name>
    <name type="synonym">Asterina miniata</name>
    <dbReference type="NCBI Taxonomy" id="46514"/>
    <lineage>
        <taxon>Eukaryota</taxon>
        <taxon>Metazoa</taxon>
        <taxon>Echinodermata</taxon>
        <taxon>Eleutherozoa</taxon>
        <taxon>Asterozoa</taxon>
        <taxon>Asteroidea</taxon>
        <taxon>Valvatacea</taxon>
        <taxon>Valvatida</taxon>
        <taxon>Asterinidae</taxon>
        <taxon>Patiria</taxon>
    </lineage>
</organism>
<reference evidence="3" key="1">
    <citation type="submission" date="2022-11" db="UniProtKB">
        <authorList>
            <consortium name="EnsemblMetazoa"/>
        </authorList>
    </citation>
    <scope>IDENTIFICATION</scope>
</reference>
<feature type="region of interest" description="Disordered" evidence="1">
    <location>
        <begin position="39"/>
        <end position="59"/>
    </location>
</feature>
<name>A0A914AK32_PATMI</name>
<feature type="chain" id="PRO_5037754901" evidence="2">
    <location>
        <begin position="22"/>
        <end position="340"/>
    </location>
</feature>
<evidence type="ECO:0000313" key="4">
    <source>
        <dbReference type="Proteomes" id="UP000887568"/>
    </source>
</evidence>
<dbReference type="AlphaFoldDB" id="A0A914AK32"/>
<proteinExistence type="predicted"/>
<evidence type="ECO:0000256" key="2">
    <source>
        <dbReference type="SAM" id="SignalP"/>
    </source>
</evidence>
<accession>A0A914AK32</accession>
<sequence length="340" mass="37133">MNRTFALMVLLCGQLVVTGTADRNGNDYEKLKKKLQDSLADKSKHEQAPQDAEAPAADVEEKLSLTESVVSRYITTEVYSLSQDQTITFYAPLCQDAANKAVNVTLLLIHNPGWEPVKGIIEYHVVRANEDAEPEVLCTNLADSGTASPSCLIASWPDSSDMTIIATAGPVSGISVTVHVELFHPRTETASHIRANVPSRLKSVHVQPYGGAPTANTLTLLQTATVYPSVSLSYQRQAVLTHIWCNTFANHDAAFSVESTVMATDGQSAFTQHICDQSDCEVGRNNIAYNGNQLPSNTVVIDNLRYAKLTFLITSWGGTYDPNQNDYIGQFLFQAEVHLL</sequence>
<dbReference type="Proteomes" id="UP000887568">
    <property type="component" value="Unplaced"/>
</dbReference>
<dbReference type="EnsemblMetazoa" id="XM_038208164.1">
    <property type="protein sequence ID" value="XP_038064092.1"/>
    <property type="gene ID" value="LOC119734627"/>
</dbReference>
<protein>
    <submittedName>
        <fullName evidence="3">Uncharacterized protein</fullName>
    </submittedName>
</protein>
<keyword evidence="4" id="KW-1185">Reference proteome</keyword>
<dbReference type="GeneID" id="119734627"/>